<reference evidence="2 3" key="1">
    <citation type="journal article" date="2015" name="Genome Biol.">
        <title>Comparative genomics of Steinernema reveals deeply conserved gene regulatory networks.</title>
        <authorList>
            <person name="Dillman A.R."/>
            <person name="Macchietto M."/>
            <person name="Porter C.F."/>
            <person name="Rogers A."/>
            <person name="Williams B."/>
            <person name="Antoshechkin I."/>
            <person name="Lee M.M."/>
            <person name="Goodwin Z."/>
            <person name="Lu X."/>
            <person name="Lewis E.E."/>
            <person name="Goodrich-Blair H."/>
            <person name="Stock S.P."/>
            <person name="Adams B.J."/>
            <person name="Sternberg P.W."/>
            <person name="Mortazavi A."/>
        </authorList>
    </citation>
    <scope>NUCLEOTIDE SEQUENCE [LARGE SCALE GENOMIC DNA]</scope>
    <source>
        <strain evidence="2 3">ALL</strain>
    </source>
</reference>
<comment type="caution">
    <text evidence="2">The sequence shown here is derived from an EMBL/GenBank/DDBJ whole genome shotgun (WGS) entry which is preliminary data.</text>
</comment>
<accession>A0A4U5MAE8</accession>
<proteinExistence type="predicted"/>
<evidence type="ECO:0000256" key="1">
    <source>
        <dbReference type="SAM" id="MobiDB-lite"/>
    </source>
</evidence>
<dbReference type="EMBL" id="AZBU02000009">
    <property type="protein sequence ID" value="TKR65463.1"/>
    <property type="molecule type" value="Genomic_DNA"/>
</dbReference>
<protein>
    <submittedName>
        <fullName evidence="2">Uncharacterized protein</fullName>
    </submittedName>
</protein>
<organism evidence="2 3">
    <name type="scientific">Steinernema carpocapsae</name>
    <name type="common">Entomopathogenic nematode</name>
    <dbReference type="NCBI Taxonomy" id="34508"/>
    <lineage>
        <taxon>Eukaryota</taxon>
        <taxon>Metazoa</taxon>
        <taxon>Ecdysozoa</taxon>
        <taxon>Nematoda</taxon>
        <taxon>Chromadorea</taxon>
        <taxon>Rhabditida</taxon>
        <taxon>Tylenchina</taxon>
        <taxon>Panagrolaimomorpha</taxon>
        <taxon>Strongyloidoidea</taxon>
        <taxon>Steinernematidae</taxon>
        <taxon>Steinernema</taxon>
    </lineage>
</organism>
<reference evidence="2 3" key="2">
    <citation type="journal article" date="2019" name="G3 (Bethesda)">
        <title>Hybrid Assembly of the Genome of the Entomopathogenic Nematode Steinernema carpocapsae Identifies the X-Chromosome.</title>
        <authorList>
            <person name="Serra L."/>
            <person name="Macchietto M."/>
            <person name="Macias-Munoz A."/>
            <person name="McGill C.J."/>
            <person name="Rodriguez I.M."/>
            <person name="Rodriguez B."/>
            <person name="Murad R."/>
            <person name="Mortazavi A."/>
        </authorList>
    </citation>
    <scope>NUCLEOTIDE SEQUENCE [LARGE SCALE GENOMIC DNA]</scope>
    <source>
        <strain evidence="2 3">ALL</strain>
    </source>
</reference>
<dbReference type="AlphaFoldDB" id="A0A4U5MAE8"/>
<evidence type="ECO:0000313" key="2">
    <source>
        <dbReference type="EMBL" id="TKR65463.1"/>
    </source>
</evidence>
<evidence type="ECO:0000313" key="3">
    <source>
        <dbReference type="Proteomes" id="UP000298663"/>
    </source>
</evidence>
<gene>
    <name evidence="2" type="ORF">L596_025867</name>
</gene>
<sequence length="89" mass="10029">MKVPKVNEELHLLPCLASFSLYRIPEAVGGSLFPSTMKSEAWHSSYRRGLQFLDYGYRVFARAASTQDNAPERGRKAGIGVYAHDEREP</sequence>
<dbReference type="Proteomes" id="UP000298663">
    <property type="component" value="Unassembled WGS sequence"/>
</dbReference>
<name>A0A4U5MAE8_STECR</name>
<keyword evidence="3" id="KW-1185">Reference proteome</keyword>
<feature type="region of interest" description="Disordered" evidence="1">
    <location>
        <begin position="67"/>
        <end position="89"/>
    </location>
</feature>